<dbReference type="InterPro" id="IPR006566">
    <property type="entry name" value="FBD"/>
</dbReference>
<comment type="caution">
    <text evidence="2">The sequence shown here is derived from an EMBL/GenBank/DDBJ whole genome shotgun (WGS) entry which is preliminary data.</text>
</comment>
<dbReference type="Pfam" id="PF24758">
    <property type="entry name" value="LRR_At5g56370"/>
    <property type="match status" value="1"/>
</dbReference>
<dbReference type="Gene3D" id="3.80.10.10">
    <property type="entry name" value="Ribonuclease Inhibitor"/>
    <property type="match status" value="1"/>
</dbReference>
<dbReference type="PANTHER" id="PTHR34145:SF28">
    <property type="entry name" value="F-BOX DOMAIN-CONTAINING PROTEIN"/>
    <property type="match status" value="1"/>
</dbReference>
<dbReference type="Pfam" id="PF08387">
    <property type="entry name" value="FBD"/>
    <property type="match status" value="1"/>
</dbReference>
<dbReference type="InterPro" id="IPR053772">
    <property type="entry name" value="At1g61320/At1g61330-like"/>
</dbReference>
<dbReference type="InterPro" id="IPR055411">
    <property type="entry name" value="LRR_FXL15/At3g58940/PEG3-like"/>
</dbReference>
<reference evidence="2" key="1">
    <citation type="submission" date="2020-08" db="EMBL/GenBank/DDBJ databases">
        <title>Plant Genome Project.</title>
        <authorList>
            <person name="Zhang R.-G."/>
        </authorList>
    </citation>
    <scope>NUCLEOTIDE SEQUENCE</scope>
    <source>
        <strain evidence="2">WSP0</strain>
        <tissue evidence="2">Leaf</tissue>
    </source>
</reference>
<dbReference type="AlphaFoldDB" id="A0AAV6HYM2"/>
<organism evidence="2 3">
    <name type="scientific">Rhododendron griersonianum</name>
    <dbReference type="NCBI Taxonomy" id="479676"/>
    <lineage>
        <taxon>Eukaryota</taxon>
        <taxon>Viridiplantae</taxon>
        <taxon>Streptophyta</taxon>
        <taxon>Embryophyta</taxon>
        <taxon>Tracheophyta</taxon>
        <taxon>Spermatophyta</taxon>
        <taxon>Magnoliopsida</taxon>
        <taxon>eudicotyledons</taxon>
        <taxon>Gunneridae</taxon>
        <taxon>Pentapetalae</taxon>
        <taxon>asterids</taxon>
        <taxon>Ericales</taxon>
        <taxon>Ericaceae</taxon>
        <taxon>Ericoideae</taxon>
        <taxon>Rhodoreae</taxon>
        <taxon>Rhododendron</taxon>
    </lineage>
</organism>
<gene>
    <name evidence="2" type="ORF">RHGRI_033741</name>
</gene>
<dbReference type="SMART" id="SM00579">
    <property type="entry name" value="FBD"/>
    <property type="match status" value="1"/>
</dbReference>
<evidence type="ECO:0000313" key="2">
    <source>
        <dbReference type="EMBL" id="KAG5521286.1"/>
    </source>
</evidence>
<proteinExistence type="predicted"/>
<name>A0AAV6HYM2_9ERIC</name>
<evidence type="ECO:0000313" key="3">
    <source>
        <dbReference type="Proteomes" id="UP000823749"/>
    </source>
</evidence>
<dbReference type="SUPFAM" id="SSF52047">
    <property type="entry name" value="RNI-like"/>
    <property type="match status" value="1"/>
</dbReference>
<dbReference type="Proteomes" id="UP000823749">
    <property type="component" value="Chromosome 12"/>
</dbReference>
<accession>A0AAV6HYM2</accession>
<sequence>MKSLKLANCVLKLPPTFKGFSRLVKLNFLYVNISSEMCELFISTCPLLERLSLRHCSNFDSLEINVPNLKFFEFMGTFESLSLGNTALLAEISVSLLSWEETDSDWVKFFHSLPAIEDMHLDGSFLESFAAENVPERLPSTLNQLKALALSDVCYSNLDHVSWALCLLRSSPNLHKLQTSILNITPVQDPVVEFLQAQDFSKFSLNHLRKVKIRHFSGAEPEMHFVKILLAHSAVLEKMVILHEQEMSSEKGFAVVKELTRFPRASSKAELIVDVTPSY</sequence>
<protein>
    <recommendedName>
        <fullName evidence="1">FBD domain-containing protein</fullName>
    </recommendedName>
</protein>
<feature type="domain" description="FBD" evidence="1">
    <location>
        <begin position="202"/>
        <end position="274"/>
    </location>
</feature>
<dbReference type="PANTHER" id="PTHR34145">
    <property type="entry name" value="OS02G0105600 PROTEIN"/>
    <property type="match status" value="1"/>
</dbReference>
<dbReference type="EMBL" id="JACTNZ010000012">
    <property type="protein sequence ID" value="KAG5521286.1"/>
    <property type="molecule type" value="Genomic_DNA"/>
</dbReference>
<dbReference type="InterPro" id="IPR032675">
    <property type="entry name" value="LRR_dom_sf"/>
</dbReference>
<keyword evidence="3" id="KW-1185">Reference proteome</keyword>
<evidence type="ECO:0000259" key="1">
    <source>
        <dbReference type="SMART" id="SM00579"/>
    </source>
</evidence>